<evidence type="ECO:0000313" key="8">
    <source>
        <dbReference type="Proteomes" id="UP000053240"/>
    </source>
</evidence>
<dbReference type="GO" id="GO:0006338">
    <property type="term" value="P:chromatin remodeling"/>
    <property type="evidence" value="ECO:0007669"/>
    <property type="project" value="InterPro"/>
</dbReference>
<dbReference type="FunFam" id="3.10.20.710:FF:000002">
    <property type="entry name" value="Defective proventriculus, isoform A"/>
    <property type="match status" value="1"/>
</dbReference>
<gene>
    <name evidence="7" type="ORF">RR48_08030</name>
</gene>
<dbReference type="GO" id="GO:0000981">
    <property type="term" value="F:DNA-binding transcription factor activity, RNA polymerase II-specific"/>
    <property type="evidence" value="ECO:0007669"/>
    <property type="project" value="TreeGrafter"/>
</dbReference>
<dbReference type="AlphaFoldDB" id="A0A194R2H7"/>
<accession>A0A194R2H7</accession>
<keyword evidence="2" id="KW-0832">Ubl conjugation</keyword>
<organism evidence="7 8">
    <name type="scientific">Papilio machaon</name>
    <name type="common">Old World swallowtail butterfly</name>
    <dbReference type="NCBI Taxonomy" id="76193"/>
    <lineage>
        <taxon>Eukaryota</taxon>
        <taxon>Metazoa</taxon>
        <taxon>Ecdysozoa</taxon>
        <taxon>Arthropoda</taxon>
        <taxon>Hexapoda</taxon>
        <taxon>Insecta</taxon>
        <taxon>Pterygota</taxon>
        <taxon>Neoptera</taxon>
        <taxon>Endopterygota</taxon>
        <taxon>Lepidoptera</taxon>
        <taxon>Glossata</taxon>
        <taxon>Ditrysia</taxon>
        <taxon>Papilionoidea</taxon>
        <taxon>Papilionidae</taxon>
        <taxon>Papilioninae</taxon>
        <taxon>Papilio</taxon>
    </lineage>
</organism>
<dbReference type="EMBL" id="KQ460870">
    <property type="protein sequence ID" value="KPJ11724.1"/>
    <property type="molecule type" value="Genomic_DNA"/>
</dbReference>
<dbReference type="GO" id="GO:0005634">
    <property type="term" value="C:nucleus"/>
    <property type="evidence" value="ECO:0007669"/>
    <property type="project" value="UniProtKB-ARBA"/>
</dbReference>
<evidence type="ECO:0000256" key="1">
    <source>
        <dbReference type="ARBA" id="ARBA00022737"/>
    </source>
</evidence>
<dbReference type="PANTHER" id="PTHR15116:SF16">
    <property type="entry name" value="DEFECTIVE PROVENTRICULUS, ISOFORM A"/>
    <property type="match status" value="1"/>
</dbReference>
<dbReference type="InterPro" id="IPR032392">
    <property type="entry name" value="ULD"/>
</dbReference>
<evidence type="ECO:0000256" key="5">
    <source>
        <dbReference type="ARBA" id="ARBA00023242"/>
    </source>
</evidence>
<dbReference type="Pfam" id="PF16534">
    <property type="entry name" value="ULD"/>
    <property type="match status" value="1"/>
</dbReference>
<keyword evidence="4" id="KW-0371">Homeobox</keyword>
<dbReference type="Proteomes" id="UP000053240">
    <property type="component" value="Unassembled WGS sequence"/>
</dbReference>
<feature type="domain" description="CMP" evidence="6">
    <location>
        <begin position="19"/>
        <end position="124"/>
    </location>
</feature>
<evidence type="ECO:0000259" key="6">
    <source>
        <dbReference type="PROSITE" id="PS51982"/>
    </source>
</evidence>
<sequence length="190" mass="20761">MNVAFNLAQGLSTLRLESSKTLPVHCVVEAVSSLEEGTWRRRAVVETDSYVIIPAGTAFHELVPAAMMRLGYPHELAASAKGSVVINNWKPLSFEKISDGPLVTVGEVLGELTTVATLRIQLLRPRLTPLQDIKDKLLRLLLMQSRPLLISTGCPLDEARLAFVAPSRGFSATTQTPGSILCFVKYLKHV</sequence>
<evidence type="ECO:0000313" key="7">
    <source>
        <dbReference type="EMBL" id="KPJ11724.1"/>
    </source>
</evidence>
<dbReference type="STRING" id="76193.A0A194R2H7"/>
<evidence type="ECO:0000256" key="4">
    <source>
        <dbReference type="ARBA" id="ARBA00023155"/>
    </source>
</evidence>
<proteinExistence type="predicted"/>
<dbReference type="InterPro" id="IPR039673">
    <property type="entry name" value="SATB1/SATB2"/>
</dbReference>
<dbReference type="PROSITE" id="PS51982">
    <property type="entry name" value="CMP"/>
    <property type="match status" value="1"/>
</dbReference>
<protein>
    <submittedName>
        <fullName evidence="7">DNA-binding protein SATB2</fullName>
    </submittedName>
</protein>
<dbReference type="InParanoid" id="A0A194R2H7"/>
<dbReference type="PANTHER" id="PTHR15116">
    <property type="entry name" value="DNA-BINDING PROTEIN SATB FAMILY MEMBER"/>
    <property type="match status" value="1"/>
</dbReference>
<keyword evidence="5" id="KW-0539">Nucleus</keyword>
<dbReference type="Gene3D" id="3.10.20.710">
    <property type="entry name" value="SATB, ubiquitin-like oligomerisation domain"/>
    <property type="match status" value="1"/>
</dbReference>
<dbReference type="GO" id="GO:0000978">
    <property type="term" value="F:RNA polymerase II cis-regulatory region sequence-specific DNA binding"/>
    <property type="evidence" value="ECO:0007669"/>
    <property type="project" value="TreeGrafter"/>
</dbReference>
<keyword evidence="1" id="KW-0677">Repeat</keyword>
<keyword evidence="8" id="KW-1185">Reference proteome</keyword>
<reference evidence="7 8" key="1">
    <citation type="journal article" date="2015" name="Nat. Commun.">
        <title>Outbred genome sequencing and CRISPR/Cas9 gene editing in butterflies.</title>
        <authorList>
            <person name="Li X."/>
            <person name="Fan D."/>
            <person name="Zhang W."/>
            <person name="Liu G."/>
            <person name="Zhang L."/>
            <person name="Zhao L."/>
            <person name="Fang X."/>
            <person name="Chen L."/>
            <person name="Dong Y."/>
            <person name="Chen Y."/>
            <person name="Ding Y."/>
            <person name="Zhao R."/>
            <person name="Feng M."/>
            <person name="Zhu Y."/>
            <person name="Feng Y."/>
            <person name="Jiang X."/>
            <person name="Zhu D."/>
            <person name="Xiang H."/>
            <person name="Feng X."/>
            <person name="Li S."/>
            <person name="Wang J."/>
            <person name="Zhang G."/>
            <person name="Kronforst M.R."/>
            <person name="Wang W."/>
        </authorList>
    </citation>
    <scope>NUCLEOTIDE SEQUENCE [LARGE SCALE GENOMIC DNA]</scope>
    <source>
        <strain evidence="7">Ya'a_city_454_Pm</strain>
        <tissue evidence="7">Whole body</tissue>
    </source>
</reference>
<dbReference type="InterPro" id="IPR038224">
    <property type="entry name" value="SATB_ULD_sf"/>
</dbReference>
<keyword evidence="3 7" id="KW-0238">DNA-binding</keyword>
<name>A0A194R2H7_PAPMA</name>
<evidence type="ECO:0000256" key="2">
    <source>
        <dbReference type="ARBA" id="ARBA00022843"/>
    </source>
</evidence>
<dbReference type="CDD" id="cd11585">
    <property type="entry name" value="SATB1_N"/>
    <property type="match status" value="1"/>
</dbReference>
<evidence type="ECO:0000256" key="3">
    <source>
        <dbReference type="ARBA" id="ARBA00023125"/>
    </source>
</evidence>